<proteinExistence type="inferred from homology"/>
<dbReference type="InterPro" id="IPR007693">
    <property type="entry name" value="DNA_helicase_DnaB-like_N"/>
</dbReference>
<dbReference type="InterPro" id="IPR027417">
    <property type="entry name" value="P-loop_NTPase"/>
</dbReference>
<evidence type="ECO:0000256" key="1">
    <source>
        <dbReference type="ARBA" id="ARBA00008428"/>
    </source>
</evidence>
<comment type="catalytic activity">
    <reaction evidence="11">
        <text>ATP + H2O = ADP + phosphate + H(+)</text>
        <dbReference type="Rhea" id="RHEA:13065"/>
        <dbReference type="ChEBI" id="CHEBI:15377"/>
        <dbReference type="ChEBI" id="CHEBI:15378"/>
        <dbReference type="ChEBI" id="CHEBI:30616"/>
        <dbReference type="ChEBI" id="CHEBI:43474"/>
        <dbReference type="ChEBI" id="CHEBI:456216"/>
        <dbReference type="EC" id="5.6.2.3"/>
    </reaction>
</comment>
<dbReference type="GO" id="GO:0043139">
    <property type="term" value="F:5'-3' DNA helicase activity"/>
    <property type="evidence" value="ECO:0007669"/>
    <property type="project" value="UniProtKB-EC"/>
</dbReference>
<protein>
    <recommendedName>
        <fullName evidence="10">DNA 5'-3' helicase</fullName>
        <ecNumber evidence="10">5.6.2.3</ecNumber>
    </recommendedName>
</protein>
<keyword evidence="5" id="KW-0378">Hydrolase</keyword>
<dbReference type="SUPFAM" id="SSF48024">
    <property type="entry name" value="N-terminal domain of DnaB helicase"/>
    <property type="match status" value="1"/>
</dbReference>
<dbReference type="GO" id="GO:0006269">
    <property type="term" value="P:DNA replication, synthesis of primer"/>
    <property type="evidence" value="ECO:0007669"/>
    <property type="project" value="UniProtKB-KW"/>
</dbReference>
<dbReference type="PROSITE" id="PS51199">
    <property type="entry name" value="SF4_HELICASE"/>
    <property type="match status" value="1"/>
</dbReference>
<keyword evidence="6 13" id="KW-0347">Helicase</keyword>
<evidence type="ECO:0000259" key="12">
    <source>
        <dbReference type="PROSITE" id="PS51199"/>
    </source>
</evidence>
<dbReference type="PANTHER" id="PTHR30153">
    <property type="entry name" value="REPLICATIVE DNA HELICASE DNAB"/>
    <property type="match status" value="1"/>
</dbReference>
<dbReference type="Proteomes" id="UP000325212">
    <property type="component" value="Unassembled WGS sequence"/>
</dbReference>
<keyword evidence="8" id="KW-0238">DNA-binding</keyword>
<sequence length="430" mass="48602">MQELDKVIESEREVLGNIIKDNSLLLKAIDALKEDDFYSGPHQLLYKTMKELYKQDNNFDAVILLNKLKDKIKENLITVTEISNISLCGIKSTFKSHLEAVIESSRQRKISKLMQNVANSEKSSEDKINYIQDELIKMNVETEEDKILTTKDLMRMAADKVQEAYETKGGITGVPTGINILDNATNGLERQDMIVLAARPSIGKTAIVLKILENIQGNALLVQLDMGLKAIGCRMLATDTNMENGRISRGRLDDDEWIEFTKSLNRLAQKDNLFFYSPSSATIGKIRTKAKQLKIKHGLDVIILDHIGKLKPEIKGSKYEQASDNSNKIKQVARELEVAFVALSQLSRAVEQRPDKHPILADLRDSGSIEEDADTIGMLYREGYYTAREKGERIRSDTLEVSFQKVRNGRLGTVKFHYDLETQKLLPLNE</sequence>
<dbReference type="SUPFAM" id="SSF52540">
    <property type="entry name" value="P-loop containing nucleoside triphosphate hydrolases"/>
    <property type="match status" value="1"/>
</dbReference>
<gene>
    <name evidence="13" type="primary">dnaC_1</name>
    <name evidence="13" type="ORF">CDIOL_45280</name>
</gene>
<dbReference type="EC" id="5.6.2.3" evidence="10"/>
<dbReference type="InterPro" id="IPR036185">
    <property type="entry name" value="DNA_heli_DnaB-like_N_sf"/>
</dbReference>
<accession>A0AAV3W574</accession>
<keyword evidence="7" id="KW-0067">ATP-binding</keyword>
<evidence type="ECO:0000256" key="6">
    <source>
        <dbReference type="ARBA" id="ARBA00022806"/>
    </source>
</evidence>
<evidence type="ECO:0000256" key="7">
    <source>
        <dbReference type="ARBA" id="ARBA00022840"/>
    </source>
</evidence>
<evidence type="ECO:0000256" key="3">
    <source>
        <dbReference type="ARBA" id="ARBA00022705"/>
    </source>
</evidence>
<dbReference type="Gene3D" id="3.40.50.300">
    <property type="entry name" value="P-loop containing nucleotide triphosphate hydrolases"/>
    <property type="match status" value="1"/>
</dbReference>
<evidence type="ECO:0000256" key="10">
    <source>
        <dbReference type="ARBA" id="ARBA00044969"/>
    </source>
</evidence>
<evidence type="ECO:0000256" key="2">
    <source>
        <dbReference type="ARBA" id="ARBA00022515"/>
    </source>
</evidence>
<evidence type="ECO:0000313" key="14">
    <source>
        <dbReference type="Proteomes" id="UP000325212"/>
    </source>
</evidence>
<evidence type="ECO:0000256" key="11">
    <source>
        <dbReference type="ARBA" id="ARBA00048954"/>
    </source>
</evidence>
<evidence type="ECO:0000313" key="13">
    <source>
        <dbReference type="EMBL" id="GEA33605.1"/>
    </source>
</evidence>
<dbReference type="RefSeq" id="WP_039771189.1">
    <property type="nucleotide sequence ID" value="NZ_BJLA01000024.1"/>
</dbReference>
<name>A0AAV3W574_9CLOT</name>
<dbReference type="Pfam" id="PF00772">
    <property type="entry name" value="DnaB"/>
    <property type="match status" value="1"/>
</dbReference>
<keyword evidence="14" id="KW-1185">Reference proteome</keyword>
<evidence type="ECO:0000256" key="9">
    <source>
        <dbReference type="ARBA" id="ARBA00023235"/>
    </source>
</evidence>
<dbReference type="InterPro" id="IPR007694">
    <property type="entry name" value="DNA_helicase_DnaB-like_C"/>
</dbReference>
<evidence type="ECO:0000256" key="4">
    <source>
        <dbReference type="ARBA" id="ARBA00022741"/>
    </source>
</evidence>
<dbReference type="GO" id="GO:0016787">
    <property type="term" value="F:hydrolase activity"/>
    <property type="evidence" value="ECO:0007669"/>
    <property type="project" value="UniProtKB-KW"/>
</dbReference>
<dbReference type="InterPro" id="IPR016136">
    <property type="entry name" value="DNA_helicase_N/primase_C"/>
</dbReference>
<keyword evidence="2" id="KW-0639">Primosome</keyword>
<keyword evidence="4" id="KW-0547">Nucleotide-binding</keyword>
<organism evidence="13 14">
    <name type="scientific">Clostridium diolis</name>
    <dbReference type="NCBI Taxonomy" id="223919"/>
    <lineage>
        <taxon>Bacteria</taxon>
        <taxon>Bacillati</taxon>
        <taxon>Bacillota</taxon>
        <taxon>Clostridia</taxon>
        <taxon>Eubacteriales</taxon>
        <taxon>Clostridiaceae</taxon>
        <taxon>Clostridium</taxon>
    </lineage>
</organism>
<dbReference type="Gene3D" id="1.10.860.10">
    <property type="entry name" value="DNAb Helicase, Chain A"/>
    <property type="match status" value="1"/>
</dbReference>
<keyword evidence="3" id="KW-0235">DNA replication</keyword>
<reference evidence="13 14" key="1">
    <citation type="submission" date="2019-06" db="EMBL/GenBank/DDBJ databases">
        <title>Draft genome sequence of Clostridium diolis DSM 15410.</title>
        <authorList>
            <person name="Kobayashi H."/>
            <person name="Tanizawa Y."/>
            <person name="Tohno M."/>
        </authorList>
    </citation>
    <scope>NUCLEOTIDE SEQUENCE [LARGE SCALE GENOMIC DNA]</scope>
    <source>
        <strain evidence="13 14">DSM 15410</strain>
    </source>
</reference>
<dbReference type="EMBL" id="BJLA01000024">
    <property type="protein sequence ID" value="GEA33605.1"/>
    <property type="molecule type" value="Genomic_DNA"/>
</dbReference>
<dbReference type="InterPro" id="IPR003593">
    <property type="entry name" value="AAA+_ATPase"/>
</dbReference>
<dbReference type="Pfam" id="PF03796">
    <property type="entry name" value="DnaB_C"/>
    <property type="match status" value="1"/>
</dbReference>
<comment type="similarity">
    <text evidence="1">Belongs to the helicase family. DnaB subfamily.</text>
</comment>
<dbReference type="GO" id="GO:1990077">
    <property type="term" value="C:primosome complex"/>
    <property type="evidence" value="ECO:0007669"/>
    <property type="project" value="UniProtKB-KW"/>
</dbReference>
<evidence type="ECO:0000256" key="8">
    <source>
        <dbReference type="ARBA" id="ARBA00023125"/>
    </source>
</evidence>
<dbReference type="AlphaFoldDB" id="A0AAV3W574"/>
<dbReference type="GO" id="GO:0003677">
    <property type="term" value="F:DNA binding"/>
    <property type="evidence" value="ECO:0007669"/>
    <property type="project" value="UniProtKB-KW"/>
</dbReference>
<evidence type="ECO:0000256" key="5">
    <source>
        <dbReference type="ARBA" id="ARBA00022801"/>
    </source>
</evidence>
<dbReference type="SMART" id="SM00382">
    <property type="entry name" value="AAA"/>
    <property type="match status" value="1"/>
</dbReference>
<dbReference type="GO" id="GO:0005524">
    <property type="term" value="F:ATP binding"/>
    <property type="evidence" value="ECO:0007669"/>
    <property type="project" value="UniProtKB-KW"/>
</dbReference>
<comment type="caution">
    <text evidence="13">The sequence shown here is derived from an EMBL/GenBank/DDBJ whole genome shotgun (WGS) entry which is preliminary data.</text>
</comment>
<dbReference type="PANTHER" id="PTHR30153:SF2">
    <property type="entry name" value="REPLICATIVE DNA HELICASE"/>
    <property type="match status" value="1"/>
</dbReference>
<keyword evidence="9" id="KW-0413">Isomerase</keyword>
<feature type="domain" description="SF4 helicase" evidence="12">
    <location>
        <begin position="167"/>
        <end position="430"/>
    </location>
</feature>
<dbReference type="GO" id="GO:0005829">
    <property type="term" value="C:cytosol"/>
    <property type="evidence" value="ECO:0007669"/>
    <property type="project" value="TreeGrafter"/>
</dbReference>